<dbReference type="EMBL" id="SDMP01000004">
    <property type="protein sequence ID" value="RYR61470.1"/>
    <property type="molecule type" value="Genomic_DNA"/>
</dbReference>
<keyword evidence="4" id="KW-1185">Reference proteome</keyword>
<gene>
    <name evidence="3" type="ORF">Ahy_A04g018649</name>
</gene>
<accession>A0A445DE68</accession>
<comment type="caution">
    <text evidence="3">The sequence shown here is derived from an EMBL/GenBank/DDBJ whole genome shotgun (WGS) entry which is preliminary data.</text>
</comment>
<dbReference type="Proteomes" id="UP000289738">
    <property type="component" value="Chromosome A04"/>
</dbReference>
<name>A0A445DE68_ARAHY</name>
<feature type="region of interest" description="Disordered" evidence="2">
    <location>
        <begin position="35"/>
        <end position="58"/>
    </location>
</feature>
<evidence type="ECO:0000256" key="1">
    <source>
        <dbReference type="SAM" id="Coils"/>
    </source>
</evidence>
<feature type="compositionally biased region" description="Polar residues" evidence="2">
    <location>
        <begin position="44"/>
        <end position="55"/>
    </location>
</feature>
<feature type="coiled-coil region" evidence="1">
    <location>
        <begin position="62"/>
        <end position="103"/>
    </location>
</feature>
<sequence length="116" mass="13203">MRVGRGELWITVHKKMMAPISMIKQEQLVKEKPGRVRGAGFGPTPTQLFGSNSHVPGNGVEVEETQRKLLALQAELEGEKLKRKKMEDEAAAEKKKMQAMERDLIYLFQRQSEELP</sequence>
<keyword evidence="1" id="KW-0175">Coiled coil</keyword>
<evidence type="ECO:0000256" key="2">
    <source>
        <dbReference type="SAM" id="MobiDB-lite"/>
    </source>
</evidence>
<dbReference type="AlphaFoldDB" id="A0A445DE68"/>
<evidence type="ECO:0000313" key="3">
    <source>
        <dbReference type="EMBL" id="RYR61470.1"/>
    </source>
</evidence>
<reference evidence="3 4" key="1">
    <citation type="submission" date="2019-01" db="EMBL/GenBank/DDBJ databases">
        <title>Sequencing of cultivated peanut Arachis hypogaea provides insights into genome evolution and oil improvement.</title>
        <authorList>
            <person name="Chen X."/>
        </authorList>
    </citation>
    <scope>NUCLEOTIDE SEQUENCE [LARGE SCALE GENOMIC DNA]</scope>
    <source>
        <strain evidence="4">cv. Fuhuasheng</strain>
        <tissue evidence="3">Leaves</tissue>
    </source>
</reference>
<protein>
    <submittedName>
        <fullName evidence="3">Uncharacterized protein</fullName>
    </submittedName>
</protein>
<evidence type="ECO:0000313" key="4">
    <source>
        <dbReference type="Proteomes" id="UP000289738"/>
    </source>
</evidence>
<organism evidence="3 4">
    <name type="scientific">Arachis hypogaea</name>
    <name type="common">Peanut</name>
    <dbReference type="NCBI Taxonomy" id="3818"/>
    <lineage>
        <taxon>Eukaryota</taxon>
        <taxon>Viridiplantae</taxon>
        <taxon>Streptophyta</taxon>
        <taxon>Embryophyta</taxon>
        <taxon>Tracheophyta</taxon>
        <taxon>Spermatophyta</taxon>
        <taxon>Magnoliopsida</taxon>
        <taxon>eudicotyledons</taxon>
        <taxon>Gunneridae</taxon>
        <taxon>Pentapetalae</taxon>
        <taxon>rosids</taxon>
        <taxon>fabids</taxon>
        <taxon>Fabales</taxon>
        <taxon>Fabaceae</taxon>
        <taxon>Papilionoideae</taxon>
        <taxon>50 kb inversion clade</taxon>
        <taxon>dalbergioids sensu lato</taxon>
        <taxon>Dalbergieae</taxon>
        <taxon>Pterocarpus clade</taxon>
        <taxon>Arachis</taxon>
    </lineage>
</organism>
<proteinExistence type="predicted"/>